<name>A0A182J3J6_ANOAO</name>
<accession>A0A182J3J6</accession>
<organism evidence="2">
    <name type="scientific">Anopheles atroparvus</name>
    <name type="common">European mosquito</name>
    <dbReference type="NCBI Taxonomy" id="41427"/>
    <lineage>
        <taxon>Eukaryota</taxon>
        <taxon>Metazoa</taxon>
        <taxon>Ecdysozoa</taxon>
        <taxon>Arthropoda</taxon>
        <taxon>Hexapoda</taxon>
        <taxon>Insecta</taxon>
        <taxon>Pterygota</taxon>
        <taxon>Neoptera</taxon>
        <taxon>Endopterygota</taxon>
        <taxon>Diptera</taxon>
        <taxon>Nematocera</taxon>
        <taxon>Culicoidea</taxon>
        <taxon>Culicidae</taxon>
        <taxon>Anophelinae</taxon>
        <taxon>Anopheles</taxon>
    </lineage>
</organism>
<evidence type="ECO:0000313" key="2">
    <source>
        <dbReference type="EnsemblMetazoa" id="AATE010687-PA.1"/>
    </source>
</evidence>
<protein>
    <submittedName>
        <fullName evidence="2">Uncharacterized protein</fullName>
    </submittedName>
</protein>
<evidence type="ECO:0000256" key="1">
    <source>
        <dbReference type="SAM" id="MobiDB-lite"/>
    </source>
</evidence>
<dbReference type="AlphaFoldDB" id="A0A182J3J6"/>
<feature type="region of interest" description="Disordered" evidence="1">
    <location>
        <begin position="237"/>
        <end position="278"/>
    </location>
</feature>
<dbReference type="PANTHER" id="PTHR15410">
    <property type="entry name" value="HIRA-INTERACTING PROTEIN 3"/>
    <property type="match status" value="1"/>
</dbReference>
<dbReference type="PANTHER" id="PTHR15410:SF2">
    <property type="entry name" value="HIRA-INTERACTING PROTEIN 3"/>
    <property type="match status" value="1"/>
</dbReference>
<sequence length="352" mass="39402">LLKNAVLVQALSFEPVEPVEDVKPVVGGSIDDIGRVDESQENIAIEPAELFVDETGDGPDYDAMDGVEVAKIDPIVPLEVPFFDSSEITDDVDVGQDKDGMVVAAGSESEDEPGMTECGEMIGLSTDDEIELKRSIPYGSGFDSSCEEILDDDCLHDGLETESKRCSNSVAPRVNKRKEKKVEVIAGLKLPAHQQQQLQNLVLKKKQTTRDRFYDRSQDIPNDIYFENMNVPLHILHDTSSSSSDEEHSAVSKSRNTNYSSHRNRHSSSSIGRSETNHKSLQSMKMFLKIAGFRHVRYQKLWKDCHTNQERAEAILRFLQDSGLQGEPTFEKCSELRKQIQLENEAKALDDE</sequence>
<dbReference type="InterPro" id="IPR037647">
    <property type="entry name" value="HIRIP3"/>
</dbReference>
<feature type="compositionally biased region" description="Low complexity" evidence="1">
    <location>
        <begin position="251"/>
        <end position="274"/>
    </location>
</feature>
<proteinExistence type="predicted"/>
<dbReference type="STRING" id="41427.A0A182J3J6"/>
<dbReference type="GO" id="GO:0005634">
    <property type="term" value="C:nucleus"/>
    <property type="evidence" value="ECO:0007669"/>
    <property type="project" value="TreeGrafter"/>
</dbReference>
<dbReference type="VEuPathDB" id="VectorBase:AATE010687"/>
<dbReference type="EnsemblMetazoa" id="AATE010687-RA">
    <property type="protein sequence ID" value="AATE010687-PA.1"/>
    <property type="gene ID" value="AATE010687"/>
</dbReference>
<reference evidence="2" key="1">
    <citation type="submission" date="2022-08" db="UniProtKB">
        <authorList>
            <consortium name="EnsemblMetazoa"/>
        </authorList>
    </citation>
    <scope>IDENTIFICATION</scope>
    <source>
        <strain evidence="2">EBRO</strain>
    </source>
</reference>